<dbReference type="InterPro" id="IPR027051">
    <property type="entry name" value="XdhC_Rossmann_dom"/>
</dbReference>
<dbReference type="PANTHER" id="PTHR30388:SF6">
    <property type="entry name" value="XANTHINE DEHYDROGENASE SUBUNIT A-RELATED"/>
    <property type="match status" value="1"/>
</dbReference>
<dbReference type="InterPro" id="IPR003777">
    <property type="entry name" value="XdhC_CoxI"/>
</dbReference>
<feature type="region of interest" description="Disordered" evidence="1">
    <location>
        <begin position="320"/>
        <end position="344"/>
    </location>
</feature>
<dbReference type="Pfam" id="PF02625">
    <property type="entry name" value="XdhC_CoxI"/>
    <property type="match status" value="1"/>
</dbReference>
<dbReference type="AlphaFoldDB" id="A0A212KZ38"/>
<dbReference type="InterPro" id="IPR014308">
    <property type="entry name" value="Xanthine_DH_XdhC"/>
</dbReference>
<feature type="domain" description="XdhC- CoxI" evidence="2">
    <location>
        <begin position="13"/>
        <end position="73"/>
    </location>
</feature>
<dbReference type="EMBL" id="FMJD01000001">
    <property type="protein sequence ID" value="SCM70542.1"/>
    <property type="molecule type" value="Genomic_DNA"/>
</dbReference>
<sequence length="344" mass="36004">MREVFAPLHRLVARDGVAALVTVVGAKGSTPREAGARMVVSADGAISGTIGGGRLELDAMERAIAAQHAGRDGSERLDLALGPSIGQCCGGAVSVMIETFTAARLDAVARLAEAEAKGPFQTSATCVGNGPIDRRVTGAERLGPTAAMDADGRLDESFGEPLRELLLFGAGHVGRALVLALAPLPFEVRWIDGRRSAFPDLPLARLEQVVSGTPAAELAAAPSDAFVLIMTHDHGLDLDILHAALSERRFPYVGLIGSRTKRARFEHRLAELGHSETSIRAFTCPVGVPGITSKEPAHIAISIVAELLIVDEKLRRTPVGESAAGRSAGSSQNRQTAQLFGHSG</sequence>
<dbReference type="Pfam" id="PF13478">
    <property type="entry name" value="XdhC_C"/>
    <property type="match status" value="1"/>
</dbReference>
<proteinExistence type="predicted"/>
<evidence type="ECO:0000313" key="4">
    <source>
        <dbReference type="EMBL" id="SCM70542.1"/>
    </source>
</evidence>
<dbReference type="RefSeq" id="WP_288195582.1">
    <property type="nucleotide sequence ID" value="NZ_LT608334.1"/>
</dbReference>
<evidence type="ECO:0000256" key="1">
    <source>
        <dbReference type="SAM" id="MobiDB-lite"/>
    </source>
</evidence>
<feature type="compositionally biased region" description="Low complexity" evidence="1">
    <location>
        <begin position="320"/>
        <end position="331"/>
    </location>
</feature>
<accession>A0A212KZ38</accession>
<gene>
    <name evidence="4" type="ORF">KL86PLE_10196</name>
</gene>
<organism evidence="4">
    <name type="scientific">uncultured Pleomorphomonas sp</name>
    <dbReference type="NCBI Taxonomy" id="442121"/>
    <lineage>
        <taxon>Bacteria</taxon>
        <taxon>Pseudomonadati</taxon>
        <taxon>Pseudomonadota</taxon>
        <taxon>Alphaproteobacteria</taxon>
        <taxon>Hyphomicrobiales</taxon>
        <taxon>Pleomorphomonadaceae</taxon>
        <taxon>Pleomorphomonas</taxon>
        <taxon>environmental samples</taxon>
    </lineage>
</organism>
<feature type="domain" description="XdhC Rossmann" evidence="3">
    <location>
        <begin position="165"/>
        <end position="307"/>
    </location>
</feature>
<protein>
    <submittedName>
        <fullName evidence="4">Xanthine dehydrogenase accessory protein XdhC</fullName>
    </submittedName>
</protein>
<dbReference type="PANTHER" id="PTHR30388">
    <property type="entry name" value="ALDEHYDE OXIDOREDUCTASE MOLYBDENUM COFACTOR ASSEMBLY PROTEIN"/>
    <property type="match status" value="1"/>
</dbReference>
<dbReference type="Gene3D" id="3.40.50.720">
    <property type="entry name" value="NAD(P)-binding Rossmann-like Domain"/>
    <property type="match status" value="1"/>
</dbReference>
<name>A0A212KZ38_9HYPH</name>
<evidence type="ECO:0000259" key="3">
    <source>
        <dbReference type="Pfam" id="PF13478"/>
    </source>
</evidence>
<evidence type="ECO:0000259" key="2">
    <source>
        <dbReference type="Pfam" id="PF02625"/>
    </source>
</evidence>
<dbReference type="InterPro" id="IPR052698">
    <property type="entry name" value="MoCofactor_Util/Proc"/>
</dbReference>
<reference evidence="4" key="1">
    <citation type="submission" date="2016-08" db="EMBL/GenBank/DDBJ databases">
        <authorList>
            <person name="Seilhamer J.J."/>
        </authorList>
    </citation>
    <scope>NUCLEOTIDE SEQUENCE</scope>
    <source>
        <strain evidence="4">86</strain>
    </source>
</reference>
<dbReference type="NCBIfam" id="TIGR02964">
    <property type="entry name" value="xanthine_xdhC"/>
    <property type="match status" value="1"/>
</dbReference>